<dbReference type="CDD" id="cd03138">
    <property type="entry name" value="GATase1_AraC_2"/>
    <property type="match status" value="1"/>
</dbReference>
<dbReference type="InterPro" id="IPR029062">
    <property type="entry name" value="Class_I_gatase-like"/>
</dbReference>
<evidence type="ECO:0000313" key="6">
    <source>
        <dbReference type="Proteomes" id="UP000536640"/>
    </source>
</evidence>
<evidence type="ECO:0000313" key="5">
    <source>
        <dbReference type="EMBL" id="MBB5189236.1"/>
    </source>
</evidence>
<dbReference type="AlphaFoldDB" id="A0A840R9V0"/>
<dbReference type="InterPro" id="IPR002818">
    <property type="entry name" value="DJ-1/PfpI"/>
</dbReference>
<comment type="caution">
    <text evidence="5">The sequence shown here is derived from an EMBL/GenBank/DDBJ whole genome shotgun (WGS) entry which is preliminary data.</text>
</comment>
<dbReference type="Pfam" id="PF12833">
    <property type="entry name" value="HTH_18"/>
    <property type="match status" value="1"/>
</dbReference>
<reference evidence="5 6" key="1">
    <citation type="submission" date="2020-08" db="EMBL/GenBank/DDBJ databases">
        <title>Genomic Encyclopedia of Type Strains, Phase IV (KMG-IV): sequencing the most valuable type-strain genomes for metagenomic binning, comparative biology and taxonomic classification.</title>
        <authorList>
            <person name="Goeker M."/>
        </authorList>
    </citation>
    <scope>NUCLEOTIDE SEQUENCE [LARGE SCALE GENOMIC DNA]</scope>
    <source>
        <strain evidence="5 6">DSM 25701</strain>
    </source>
</reference>
<dbReference type="PANTHER" id="PTHR43130">
    <property type="entry name" value="ARAC-FAMILY TRANSCRIPTIONAL REGULATOR"/>
    <property type="match status" value="1"/>
</dbReference>
<dbReference type="RefSeq" id="WP_184465156.1">
    <property type="nucleotide sequence ID" value="NZ_JACHHW010000017.1"/>
</dbReference>
<accession>A0A840R9V0</accession>
<dbReference type="InterPro" id="IPR018060">
    <property type="entry name" value="HTH_AraC"/>
</dbReference>
<feature type="domain" description="HTH araC/xylS-type" evidence="4">
    <location>
        <begin position="220"/>
        <end position="318"/>
    </location>
</feature>
<organism evidence="5 6">
    <name type="scientific">Zhongshania antarctica</name>
    <dbReference type="NCBI Taxonomy" id="641702"/>
    <lineage>
        <taxon>Bacteria</taxon>
        <taxon>Pseudomonadati</taxon>
        <taxon>Pseudomonadota</taxon>
        <taxon>Gammaproteobacteria</taxon>
        <taxon>Cellvibrionales</taxon>
        <taxon>Spongiibacteraceae</taxon>
        <taxon>Zhongshania</taxon>
    </lineage>
</organism>
<dbReference type="Gene3D" id="1.10.10.60">
    <property type="entry name" value="Homeodomain-like"/>
    <property type="match status" value="1"/>
</dbReference>
<dbReference type="PROSITE" id="PS00041">
    <property type="entry name" value="HTH_ARAC_FAMILY_1"/>
    <property type="match status" value="1"/>
</dbReference>
<gene>
    <name evidence="5" type="ORF">HNQ57_003539</name>
</gene>
<dbReference type="GO" id="GO:0003700">
    <property type="term" value="F:DNA-binding transcription factor activity"/>
    <property type="evidence" value="ECO:0007669"/>
    <property type="project" value="InterPro"/>
</dbReference>
<evidence type="ECO:0000256" key="2">
    <source>
        <dbReference type="ARBA" id="ARBA00023125"/>
    </source>
</evidence>
<dbReference type="Proteomes" id="UP000536640">
    <property type="component" value="Unassembled WGS sequence"/>
</dbReference>
<dbReference type="InterPro" id="IPR018062">
    <property type="entry name" value="HTH_AraC-typ_CS"/>
</dbReference>
<name>A0A840R9V0_9GAMM</name>
<dbReference type="SMART" id="SM00342">
    <property type="entry name" value="HTH_ARAC"/>
    <property type="match status" value="1"/>
</dbReference>
<keyword evidence="6" id="KW-1185">Reference proteome</keyword>
<keyword evidence="2" id="KW-0238">DNA-binding</keyword>
<sequence length="332" mass="37692">MTPFGIRVAIAAYEGTWASTLYTTAEIVQSVNLRYLTGVFSCGVVTPTEQAVVSYSGHRIAGDTTMADGVLYDWVVLPHFWGDLDRLIQLHPQISPWLQQQYAGGALIASVNSGAFWLAYAGLLKGRRATTYWRHIPELKARFPEVEWLVQQGLVEDSGLYTSNGQHAGMDLALHVVERVCGADMASSLTRDMTFDHRRYYDLTLFNMAGFRHHRDDSIHQVQNWLDRHYSGPVSFKDLADSAGMSKSTFLRRFERATGEKPARYLQRLRVEAAKHRLINSDDNIKAISINVGYQDISHFSKVFKSVAAHSPRSFRNRYRPRKKANRSNTQY</sequence>
<protein>
    <submittedName>
        <fullName evidence="5">Transcriptional regulator GlxA family with amidase domain</fullName>
    </submittedName>
</protein>
<dbReference type="InterPro" id="IPR009057">
    <property type="entry name" value="Homeodomain-like_sf"/>
</dbReference>
<dbReference type="GO" id="GO:0043565">
    <property type="term" value="F:sequence-specific DNA binding"/>
    <property type="evidence" value="ECO:0007669"/>
    <property type="project" value="InterPro"/>
</dbReference>
<keyword evidence="1" id="KW-0805">Transcription regulation</keyword>
<dbReference type="SUPFAM" id="SSF52317">
    <property type="entry name" value="Class I glutamine amidotransferase-like"/>
    <property type="match status" value="1"/>
</dbReference>
<dbReference type="SUPFAM" id="SSF46689">
    <property type="entry name" value="Homeodomain-like"/>
    <property type="match status" value="2"/>
</dbReference>
<dbReference type="PROSITE" id="PS01124">
    <property type="entry name" value="HTH_ARAC_FAMILY_2"/>
    <property type="match status" value="1"/>
</dbReference>
<dbReference type="InterPro" id="IPR052158">
    <property type="entry name" value="INH-QAR"/>
</dbReference>
<proteinExistence type="predicted"/>
<dbReference type="Pfam" id="PF01965">
    <property type="entry name" value="DJ-1_PfpI"/>
    <property type="match status" value="1"/>
</dbReference>
<keyword evidence="3" id="KW-0804">Transcription</keyword>
<evidence type="ECO:0000259" key="4">
    <source>
        <dbReference type="PROSITE" id="PS01124"/>
    </source>
</evidence>
<evidence type="ECO:0000256" key="1">
    <source>
        <dbReference type="ARBA" id="ARBA00023015"/>
    </source>
</evidence>
<dbReference type="Gene3D" id="3.40.50.880">
    <property type="match status" value="1"/>
</dbReference>
<evidence type="ECO:0000256" key="3">
    <source>
        <dbReference type="ARBA" id="ARBA00023163"/>
    </source>
</evidence>
<dbReference type="PANTHER" id="PTHR43130:SF11">
    <property type="entry name" value="TRANSCRIPTIONAL REGULATORY PROTEIN"/>
    <property type="match status" value="1"/>
</dbReference>
<dbReference type="EMBL" id="JACHHW010000017">
    <property type="protein sequence ID" value="MBB5189236.1"/>
    <property type="molecule type" value="Genomic_DNA"/>
</dbReference>